<accession>A0AAV4K7C6</accession>
<feature type="region of interest" description="Disordered" evidence="1">
    <location>
        <begin position="1"/>
        <end position="30"/>
    </location>
</feature>
<name>A0AAV4K7C6_9DEIO</name>
<dbReference type="AlphaFoldDB" id="A0AAV4K7C6"/>
<organism evidence="2 3">
    <name type="scientific">Deinococcus wulumuqiensis</name>
    <dbReference type="NCBI Taxonomy" id="980427"/>
    <lineage>
        <taxon>Bacteria</taxon>
        <taxon>Thermotogati</taxon>
        <taxon>Deinococcota</taxon>
        <taxon>Deinococci</taxon>
        <taxon>Deinococcales</taxon>
        <taxon>Deinococcaceae</taxon>
        <taxon>Deinococcus</taxon>
    </lineage>
</organism>
<sequence length="81" mass="8967">MWMTSSKAVLHTHQSYPVEPPRHRPGPPQEWQQGVMSDVLRKQKSNVVQALVNKLSGGTKGADGLVEVVGSEEQQRLQPLP</sequence>
<reference evidence="2" key="1">
    <citation type="journal article" date="2014" name="Int. J. Syst. Evol. Microbiol.">
        <title>Complete genome sequence of Corynebacterium casei LMG S-19264T (=DSM 44701T), isolated from a smear-ripened cheese.</title>
        <authorList>
            <consortium name="US DOE Joint Genome Institute (JGI-PGF)"/>
            <person name="Walter F."/>
            <person name="Albersmeier A."/>
            <person name="Kalinowski J."/>
            <person name="Ruckert C."/>
        </authorList>
    </citation>
    <scope>NUCLEOTIDE SEQUENCE</scope>
    <source>
        <strain evidence="2">CGMCC 1.8885</strain>
    </source>
</reference>
<dbReference type="EMBL" id="BMMA01000019">
    <property type="protein sequence ID" value="GGI85977.1"/>
    <property type="molecule type" value="Genomic_DNA"/>
</dbReference>
<gene>
    <name evidence="2" type="ORF">GCM10010914_20520</name>
</gene>
<dbReference type="Proteomes" id="UP000652720">
    <property type="component" value="Unassembled WGS sequence"/>
</dbReference>
<feature type="compositionally biased region" description="Polar residues" evidence="1">
    <location>
        <begin position="1"/>
        <end position="15"/>
    </location>
</feature>
<evidence type="ECO:0000313" key="3">
    <source>
        <dbReference type="Proteomes" id="UP000652720"/>
    </source>
</evidence>
<reference evidence="2" key="2">
    <citation type="submission" date="2023-08" db="EMBL/GenBank/DDBJ databases">
        <authorList>
            <person name="Sun Q."/>
            <person name="Zhou Y."/>
        </authorList>
    </citation>
    <scope>NUCLEOTIDE SEQUENCE</scope>
    <source>
        <strain evidence="2">CGMCC 1.8885</strain>
    </source>
</reference>
<evidence type="ECO:0000313" key="2">
    <source>
        <dbReference type="EMBL" id="GGI85977.1"/>
    </source>
</evidence>
<proteinExistence type="predicted"/>
<comment type="caution">
    <text evidence="2">The sequence shown here is derived from an EMBL/GenBank/DDBJ whole genome shotgun (WGS) entry which is preliminary data.</text>
</comment>
<protein>
    <submittedName>
        <fullName evidence="2">Uncharacterized protein</fullName>
    </submittedName>
</protein>
<evidence type="ECO:0000256" key="1">
    <source>
        <dbReference type="SAM" id="MobiDB-lite"/>
    </source>
</evidence>